<feature type="domain" description="Protein kinase" evidence="9">
    <location>
        <begin position="1"/>
        <end position="90"/>
    </location>
</feature>
<keyword evidence="3 7" id="KW-0547">Nucleotide-binding</keyword>
<comment type="caution">
    <text evidence="10">The sequence shown here is derived from an EMBL/GenBank/DDBJ whole genome shotgun (WGS) entry which is preliminary data.</text>
</comment>
<feature type="non-terminal residue" evidence="10">
    <location>
        <position position="1"/>
    </location>
</feature>
<evidence type="ECO:0000256" key="2">
    <source>
        <dbReference type="ARBA" id="ARBA00022679"/>
    </source>
</evidence>
<evidence type="ECO:0000313" key="11">
    <source>
        <dbReference type="Proteomes" id="UP000803844"/>
    </source>
</evidence>
<evidence type="ECO:0000256" key="3">
    <source>
        <dbReference type="ARBA" id="ARBA00022741"/>
    </source>
</evidence>
<feature type="non-terminal residue" evidence="10">
    <location>
        <position position="90"/>
    </location>
</feature>
<dbReference type="OrthoDB" id="4062651at2759"/>
<evidence type="ECO:0000256" key="8">
    <source>
        <dbReference type="PIRSR" id="PIRSR630616-3"/>
    </source>
</evidence>
<proteinExistence type="predicted"/>
<evidence type="ECO:0000259" key="9">
    <source>
        <dbReference type="PROSITE" id="PS50011"/>
    </source>
</evidence>
<dbReference type="SUPFAM" id="SSF56112">
    <property type="entry name" value="Protein kinase-like (PK-like)"/>
    <property type="match status" value="1"/>
</dbReference>
<dbReference type="Pfam" id="PF00069">
    <property type="entry name" value="Pkinase"/>
    <property type="match status" value="1"/>
</dbReference>
<feature type="binding site" evidence="7">
    <location>
        <position position="40"/>
    </location>
    <ligand>
        <name>ATP</name>
        <dbReference type="ChEBI" id="CHEBI:30616"/>
    </ligand>
</feature>
<dbReference type="GeneID" id="63832576"/>
<keyword evidence="2" id="KW-0808">Transferase</keyword>
<dbReference type="RefSeq" id="XP_040779430.1">
    <property type="nucleotide sequence ID" value="XM_040915447.1"/>
</dbReference>
<evidence type="ECO:0000256" key="5">
    <source>
        <dbReference type="ARBA" id="ARBA00022840"/>
    </source>
</evidence>
<evidence type="ECO:0000256" key="6">
    <source>
        <dbReference type="PIRSR" id="PIRSR630616-1"/>
    </source>
</evidence>
<dbReference type="InterPro" id="IPR008271">
    <property type="entry name" value="Ser/Thr_kinase_AS"/>
</dbReference>
<dbReference type="GO" id="GO:0005524">
    <property type="term" value="F:ATP binding"/>
    <property type="evidence" value="ECO:0007669"/>
    <property type="project" value="UniProtKB-KW"/>
</dbReference>
<evidence type="ECO:0000256" key="4">
    <source>
        <dbReference type="ARBA" id="ARBA00022777"/>
    </source>
</evidence>
<dbReference type="EMBL" id="MU032345">
    <property type="protein sequence ID" value="KAF3768469.1"/>
    <property type="molecule type" value="Genomic_DNA"/>
</dbReference>
<reference evidence="10" key="1">
    <citation type="journal article" date="2020" name="Phytopathology">
        <title>Genome sequence of the chestnut blight fungus Cryphonectria parasitica EP155: A fundamental resource for an archetypical invasive plant pathogen.</title>
        <authorList>
            <person name="Crouch J.A."/>
            <person name="Dawe A."/>
            <person name="Aerts A."/>
            <person name="Barry K."/>
            <person name="Churchill A.C.L."/>
            <person name="Grimwood J."/>
            <person name="Hillman B."/>
            <person name="Milgroom M.G."/>
            <person name="Pangilinan J."/>
            <person name="Smith M."/>
            <person name="Salamov A."/>
            <person name="Schmutz J."/>
            <person name="Yadav J."/>
            <person name="Grigoriev I.V."/>
            <person name="Nuss D."/>
        </authorList>
    </citation>
    <scope>NUCLEOTIDE SEQUENCE</scope>
    <source>
        <strain evidence="10">EP155</strain>
    </source>
</reference>
<keyword evidence="5 7" id="KW-0067">ATP-binding</keyword>
<protein>
    <recommendedName>
        <fullName evidence="9">Protein kinase domain-containing protein</fullName>
    </recommendedName>
</protein>
<dbReference type="Proteomes" id="UP000803844">
    <property type="component" value="Unassembled WGS sequence"/>
</dbReference>
<dbReference type="InterPro" id="IPR000719">
    <property type="entry name" value="Prot_kinase_dom"/>
</dbReference>
<dbReference type="PANTHER" id="PTHR24350">
    <property type="entry name" value="SERINE/THREONINE-PROTEIN KINASE IAL-RELATED"/>
    <property type="match status" value="1"/>
</dbReference>
<keyword evidence="11" id="KW-1185">Reference proteome</keyword>
<sequence>ATELLSGLDYLHSRHVTHRDLKPANILVPRCNPMHIKKTDFGLAVARSQQLETNCGTALYLAPEVSSQAYYTNKVDLWFLGVIALELVLG</sequence>
<name>A0A9P5CRE2_CRYP1</name>
<feature type="cross-link" description="Glycyl lysine isopeptide (Lys-Gly) (interchain with G-Cter in SUMO2)" evidence="8">
    <location>
        <position position="22"/>
    </location>
</feature>
<accession>A0A9P5CRE2</accession>
<dbReference type="InterPro" id="IPR030616">
    <property type="entry name" value="Aur-like"/>
</dbReference>
<dbReference type="GO" id="GO:0004674">
    <property type="term" value="F:protein serine/threonine kinase activity"/>
    <property type="evidence" value="ECO:0007669"/>
    <property type="project" value="UniProtKB-KW"/>
</dbReference>
<evidence type="ECO:0000256" key="1">
    <source>
        <dbReference type="ARBA" id="ARBA00022527"/>
    </source>
</evidence>
<evidence type="ECO:0000313" key="10">
    <source>
        <dbReference type="EMBL" id="KAF3768469.1"/>
    </source>
</evidence>
<dbReference type="PROSITE" id="PS00108">
    <property type="entry name" value="PROTEIN_KINASE_ST"/>
    <property type="match status" value="1"/>
</dbReference>
<dbReference type="InterPro" id="IPR011009">
    <property type="entry name" value="Kinase-like_dom_sf"/>
</dbReference>
<organism evidence="10 11">
    <name type="scientific">Cryphonectria parasitica (strain ATCC 38755 / EP155)</name>
    <dbReference type="NCBI Taxonomy" id="660469"/>
    <lineage>
        <taxon>Eukaryota</taxon>
        <taxon>Fungi</taxon>
        <taxon>Dikarya</taxon>
        <taxon>Ascomycota</taxon>
        <taxon>Pezizomycotina</taxon>
        <taxon>Sordariomycetes</taxon>
        <taxon>Sordariomycetidae</taxon>
        <taxon>Diaporthales</taxon>
        <taxon>Cryphonectriaceae</taxon>
        <taxon>Cryphonectria-Endothia species complex</taxon>
        <taxon>Cryphonectria</taxon>
    </lineage>
</organism>
<gene>
    <name evidence="10" type="ORF">M406DRAFT_19852</name>
</gene>
<dbReference type="Gene3D" id="1.10.510.10">
    <property type="entry name" value="Transferase(Phosphotransferase) domain 1"/>
    <property type="match status" value="1"/>
</dbReference>
<keyword evidence="1" id="KW-0723">Serine/threonine-protein kinase</keyword>
<keyword evidence="4" id="KW-0418">Kinase</keyword>
<dbReference type="AlphaFoldDB" id="A0A9P5CRE2"/>
<evidence type="ECO:0000256" key="7">
    <source>
        <dbReference type="PIRSR" id="PIRSR630616-2"/>
    </source>
</evidence>
<feature type="active site" description="Proton acceptor" evidence="6">
    <location>
        <position position="20"/>
    </location>
</feature>
<dbReference type="PROSITE" id="PS50011">
    <property type="entry name" value="PROTEIN_KINASE_DOM"/>
    <property type="match status" value="1"/>
</dbReference>